<evidence type="ECO:0000313" key="2">
    <source>
        <dbReference type="EMBL" id="MCE5173581.1"/>
    </source>
</evidence>
<dbReference type="InterPro" id="IPR016181">
    <property type="entry name" value="Acyl_CoA_acyltransferase"/>
</dbReference>
<organism evidence="2 3">
    <name type="scientific">Paenibacillus profundus</name>
    <dbReference type="NCBI Taxonomy" id="1173085"/>
    <lineage>
        <taxon>Bacteria</taxon>
        <taxon>Bacillati</taxon>
        <taxon>Bacillota</taxon>
        <taxon>Bacilli</taxon>
        <taxon>Bacillales</taxon>
        <taxon>Paenibacillaceae</taxon>
        <taxon>Paenibacillus</taxon>
    </lineage>
</organism>
<reference evidence="2 3" key="1">
    <citation type="submission" date="2021-11" db="EMBL/GenBank/DDBJ databases">
        <title>Draft genome sequence of Paenibacillus profundus YoMME, a new Gram-positive bacteria with exoelectrogenic properties.</title>
        <authorList>
            <person name="Hubenova Y."/>
            <person name="Hubenova E."/>
            <person name="Manasiev Y."/>
            <person name="Peykov S."/>
            <person name="Mitov M."/>
        </authorList>
    </citation>
    <scope>NUCLEOTIDE SEQUENCE [LARGE SCALE GENOMIC DNA]</scope>
    <source>
        <strain evidence="2 3">YoMME</strain>
    </source>
</reference>
<sequence length="179" mass="20964">MEIFGEKLLLSRISVNDLDFICRLECDKNLWCFEEDVPSDEQVVREKYLHKINESDQTSSYDFIVSIATDKRKTPIGLAQVWSYIEYRKSWEIGYAILPEYGGKGYGSEAATLLLKFAFEHLHAHKVVGMCNSNNTRSVSLMKHIGMTKEAVFKEELFWQNQWTDQYYFSILEKEFFAN</sequence>
<keyword evidence="3" id="KW-1185">Reference proteome</keyword>
<dbReference type="RefSeq" id="WP_233699494.1">
    <property type="nucleotide sequence ID" value="NZ_JAJNBZ010000060.1"/>
</dbReference>
<evidence type="ECO:0000259" key="1">
    <source>
        <dbReference type="PROSITE" id="PS51186"/>
    </source>
</evidence>
<comment type="caution">
    <text evidence="2">The sequence shown here is derived from an EMBL/GenBank/DDBJ whole genome shotgun (WGS) entry which is preliminary data.</text>
</comment>
<dbReference type="InterPro" id="IPR051531">
    <property type="entry name" value="N-acetyltransferase"/>
</dbReference>
<name>A0ABS8YP36_9BACL</name>
<dbReference type="Pfam" id="PF13302">
    <property type="entry name" value="Acetyltransf_3"/>
    <property type="match status" value="1"/>
</dbReference>
<dbReference type="PANTHER" id="PTHR43792">
    <property type="entry name" value="GNAT FAMILY, PUTATIVE (AFU_ORTHOLOGUE AFUA_3G00765)-RELATED-RELATED"/>
    <property type="match status" value="1"/>
</dbReference>
<gene>
    <name evidence="2" type="ORF">LQV63_30590</name>
</gene>
<dbReference type="InterPro" id="IPR000182">
    <property type="entry name" value="GNAT_dom"/>
</dbReference>
<evidence type="ECO:0000313" key="3">
    <source>
        <dbReference type="Proteomes" id="UP001199916"/>
    </source>
</evidence>
<dbReference type="Gene3D" id="3.40.630.30">
    <property type="match status" value="1"/>
</dbReference>
<dbReference type="SUPFAM" id="SSF55729">
    <property type="entry name" value="Acyl-CoA N-acyltransferases (Nat)"/>
    <property type="match status" value="1"/>
</dbReference>
<dbReference type="PANTHER" id="PTHR43792:SF1">
    <property type="entry name" value="N-ACETYLTRANSFERASE DOMAIN-CONTAINING PROTEIN"/>
    <property type="match status" value="1"/>
</dbReference>
<accession>A0ABS8YP36</accession>
<dbReference type="CDD" id="cd04301">
    <property type="entry name" value="NAT_SF"/>
    <property type="match status" value="1"/>
</dbReference>
<dbReference type="PROSITE" id="PS51186">
    <property type="entry name" value="GNAT"/>
    <property type="match status" value="1"/>
</dbReference>
<dbReference type="Proteomes" id="UP001199916">
    <property type="component" value="Unassembled WGS sequence"/>
</dbReference>
<feature type="domain" description="N-acetyltransferase" evidence="1">
    <location>
        <begin position="8"/>
        <end position="174"/>
    </location>
</feature>
<proteinExistence type="predicted"/>
<protein>
    <submittedName>
        <fullName evidence="2">GNAT family N-acetyltransferase</fullName>
    </submittedName>
</protein>
<dbReference type="EMBL" id="JAJNBZ010000060">
    <property type="protein sequence ID" value="MCE5173581.1"/>
    <property type="molecule type" value="Genomic_DNA"/>
</dbReference>